<dbReference type="PIR" id="B75523">
    <property type="entry name" value="B75523"/>
</dbReference>
<organism evidence="1 2">
    <name type="scientific">Deinococcus radiodurans (strain ATCC 13939 / DSM 20539 / JCM 16871 / CCUG 27074 / LMG 4051 / NBRC 15346 / NCIMB 9279 / VKM B-1422 / R1)</name>
    <dbReference type="NCBI Taxonomy" id="243230"/>
    <lineage>
        <taxon>Bacteria</taxon>
        <taxon>Thermotogati</taxon>
        <taxon>Deinococcota</taxon>
        <taxon>Deinococci</taxon>
        <taxon>Deinococcales</taxon>
        <taxon>Deinococcaceae</taxon>
        <taxon>Deinococcus</taxon>
    </lineage>
</organism>
<dbReference type="GO" id="GO:0016075">
    <property type="term" value="P:rRNA catabolic process"/>
    <property type="evidence" value="ECO:0000318"/>
    <property type="project" value="GO_Central"/>
</dbReference>
<sequence length="117" mass="12450">MVSDYVPDAGHLVWLNFTPQAGHEQGGRRPALVLSPAAYNGVTGLMQACPVTSRAKGYPFEVTLPAHLGVSGVVLADHCRSLDWRSRRAEQLAEAPADVLAEVRGKLGSLLGMSEKA</sequence>
<dbReference type="InParanoid" id="Q9RX98"/>
<reference evidence="1 2" key="1">
    <citation type="journal article" date="1999" name="Science">
        <title>Genome sequence of the radioresistant bacterium Deinococcus radiodurans R1.</title>
        <authorList>
            <person name="White O."/>
            <person name="Eisen J.A."/>
            <person name="Heidelberg J.F."/>
            <person name="Hickey E.K."/>
            <person name="Peterson J.D."/>
            <person name="Dodson R.J."/>
            <person name="Haft D.H."/>
            <person name="Gwinn M.L."/>
            <person name="Nelson W.C."/>
            <person name="Richardson D.L."/>
            <person name="Moffat K.S."/>
            <person name="Qin H."/>
            <person name="Jiang L."/>
            <person name="Pamphile W."/>
            <person name="Crosby M."/>
            <person name="Shen M."/>
            <person name="Vamathevan J.J."/>
            <person name="Lam P."/>
            <person name="McDonald L."/>
            <person name="Utterback T."/>
            <person name="Zalewski C."/>
            <person name="Makarova K.S."/>
            <person name="Aravind L."/>
            <person name="Daly M.J."/>
            <person name="Minton K.W."/>
            <person name="Fleischmann R.D."/>
            <person name="Ketchum K.A."/>
            <person name="Nelson K.E."/>
            <person name="Salzberg S."/>
            <person name="Smith H.O."/>
            <person name="Venter J.C."/>
            <person name="Fraser C.M."/>
        </authorList>
    </citation>
    <scope>NUCLEOTIDE SEQUENCE [LARGE SCALE GENOMIC DNA]</scope>
    <source>
        <strain evidence="2">ATCC 13939 / DSM 20539 / JCM 16871 / LMG 4051 / NBRC 15346 / NCIMB 9279 / R1 / VKM B-1422</strain>
    </source>
</reference>
<dbReference type="GO" id="GO:0003677">
    <property type="term" value="F:DNA binding"/>
    <property type="evidence" value="ECO:0007669"/>
    <property type="project" value="InterPro"/>
</dbReference>
<keyword evidence="3 4" id="KW-0002">3D-structure</keyword>
<dbReference type="EMBL" id="AE000513">
    <property type="protein sequence ID" value="AAF09995.1"/>
    <property type="molecule type" value="Genomic_DNA"/>
</dbReference>
<evidence type="ECO:0007829" key="5">
    <source>
        <dbReference type="PDB" id="7DHP"/>
    </source>
</evidence>
<dbReference type="GO" id="GO:0006402">
    <property type="term" value="P:mRNA catabolic process"/>
    <property type="evidence" value="ECO:0000318"/>
    <property type="project" value="GO_Central"/>
</dbReference>
<dbReference type="AlphaFoldDB" id="Q9RX98"/>
<dbReference type="PDB" id="7D2M">
    <property type="method" value="X-ray"/>
    <property type="resolution" value="1.79 A"/>
    <property type="chains" value="B/C=1-117"/>
</dbReference>
<dbReference type="InterPro" id="IPR011067">
    <property type="entry name" value="Plasmid_toxin/cell-grow_inhib"/>
</dbReference>
<protein>
    <submittedName>
        <fullName evidence="1">PpGpp-regulated growth inhibitor ChpA/MazF, putative</fullName>
    </submittedName>
</protein>
<keyword evidence="2" id="KW-1185">Reference proteome</keyword>
<accession>Q9RX98</accession>
<dbReference type="GeneID" id="69516648"/>
<proteinExistence type="evidence at protein level"/>
<dbReference type="SUPFAM" id="SSF50118">
    <property type="entry name" value="Cell growth inhibitor/plasmid maintenance toxic component"/>
    <property type="match status" value="1"/>
</dbReference>
<reference evidence="5" key="2">
    <citation type="journal article" date="2021" name="Front. Genet.">
        <title>MazEF Toxin-Antitoxin System-Mediated DNA Damage Stress Response in &lt;i&gt;Deinococcus radiodurans&lt;/i&gt;.</title>
        <authorList>
            <person name="Dai J."/>
            <person name="Chen Z."/>
            <person name="Hou J."/>
            <person name="Wang Y."/>
            <person name="Guo M."/>
            <person name="Cao J."/>
            <person name="Wang L."/>
            <person name="Xu H."/>
            <person name="Tian B."/>
            <person name="Zhao Y."/>
        </authorList>
    </citation>
    <scope>X-RAY CRYSTALLOGRAPHY (1.30 ANGSTROMS)</scope>
</reference>
<dbReference type="SMR" id="Q9RX98"/>
<dbReference type="RefSeq" id="WP_010887062.1">
    <property type="nucleotide sequence ID" value="NC_001263.1"/>
</dbReference>
<dbReference type="PATRIC" id="fig|243230.17.peg.591"/>
<evidence type="ECO:0000313" key="1">
    <source>
        <dbReference type="EMBL" id="AAF09995.1"/>
    </source>
</evidence>
<gene>
    <name evidence="1" type="ordered locus">DR_0417</name>
</gene>
<evidence type="ECO:0007829" key="4">
    <source>
        <dbReference type="PDB" id="7D2M"/>
    </source>
</evidence>
<dbReference type="PANTHER" id="PTHR33988:SF3">
    <property type="entry name" value="ENDORIBONUCLEASE TOXIN CHPB-RELATED"/>
    <property type="match status" value="1"/>
</dbReference>
<dbReference type="PDB" id="7D28">
    <property type="method" value="X-ray"/>
    <property type="resolution" value="1.50 A"/>
    <property type="chains" value="A/B/C/D=1-117"/>
</dbReference>
<dbReference type="Pfam" id="PF02452">
    <property type="entry name" value="PemK_toxin"/>
    <property type="match status" value="1"/>
</dbReference>
<dbReference type="NCBIfam" id="NF007386">
    <property type="entry name" value="PRK09907.1"/>
    <property type="match status" value="1"/>
</dbReference>
<evidence type="ECO:0007829" key="3">
    <source>
        <dbReference type="PDB" id="7D28"/>
    </source>
</evidence>
<evidence type="ECO:0000313" key="2">
    <source>
        <dbReference type="Proteomes" id="UP000002524"/>
    </source>
</evidence>
<dbReference type="PDB" id="7D2N">
    <property type="method" value="X-ray"/>
    <property type="resolution" value="1.60 A"/>
    <property type="chains" value="A/B/C/D=1-117"/>
</dbReference>
<dbReference type="Gene3D" id="2.30.30.110">
    <property type="match status" value="1"/>
</dbReference>
<dbReference type="HOGENOM" id="CLU_121823_2_3_0"/>
<dbReference type="PDB" id="7D2P">
    <property type="method" value="X-ray"/>
    <property type="resolution" value="2.07 A"/>
    <property type="chains" value="A/B/C/D=1-117"/>
</dbReference>
<dbReference type="EnsemblBacteria" id="AAF09995">
    <property type="protein sequence ID" value="AAF09995"/>
    <property type="gene ID" value="DR_0417"/>
</dbReference>
<dbReference type="PDB" id="7D2Q">
    <property type="method" value="X-ray"/>
    <property type="resolution" value="1.99 A"/>
    <property type="chains" value="A/C/E/G=1-117"/>
</dbReference>
<dbReference type="STRING" id="243230.DR_0417"/>
<dbReference type="GO" id="GO:0004521">
    <property type="term" value="F:RNA endonuclease activity"/>
    <property type="evidence" value="ECO:0000318"/>
    <property type="project" value="GO_Central"/>
</dbReference>
<dbReference type="PANTHER" id="PTHR33988">
    <property type="entry name" value="ENDORIBONUCLEASE MAZF-RELATED"/>
    <property type="match status" value="1"/>
</dbReference>
<reference evidence="3 4" key="3">
    <citation type="journal article" date="2021" name="J. Microbiol.">
        <title>Functional and structural characterization of Deinococcus radiodurans R1 MazEF toxin-antitoxin system, Dr0416-Dr0417.</title>
        <authorList>
            <person name="Dhanasingh I."/>
            <person name="Choi E."/>
            <person name="Lee J."/>
            <person name="Lee S.H."/>
            <person name="Hwang J."/>
        </authorList>
    </citation>
    <scope>X-RAY CRYSTALLOGRAPHY (1.50 ANGSTROMS)</scope>
</reference>
<dbReference type="eggNOG" id="COG2337">
    <property type="taxonomic scope" value="Bacteria"/>
</dbReference>
<name>Q9RX98_DEIRA</name>
<dbReference type="Proteomes" id="UP000002524">
    <property type="component" value="Chromosome 1"/>
</dbReference>
<dbReference type="KEGG" id="dra:DR_0417"/>
<dbReference type="InterPro" id="IPR003477">
    <property type="entry name" value="PemK-like"/>
</dbReference>
<dbReference type="PaxDb" id="243230-DR_0417"/>
<dbReference type="PDB" id="7DHP">
    <property type="method" value="X-ray"/>
    <property type="resolution" value="1.30 A"/>
    <property type="chains" value="A/B=1-117"/>
</dbReference>
<dbReference type="OrthoDB" id="9808744at2"/>